<dbReference type="GO" id="GO:0005524">
    <property type="term" value="F:ATP binding"/>
    <property type="evidence" value="ECO:0007669"/>
    <property type="project" value="UniProtKB-KW"/>
</dbReference>
<dbReference type="SUPFAM" id="SSF52540">
    <property type="entry name" value="P-loop containing nucleoside triphosphate hydrolases"/>
    <property type="match status" value="2"/>
</dbReference>
<evidence type="ECO:0000259" key="10">
    <source>
        <dbReference type="PROSITE" id="PS50893"/>
    </source>
</evidence>
<dbReference type="PROSITE" id="PS00211">
    <property type="entry name" value="ABC_TRANSPORTER_1"/>
    <property type="match status" value="1"/>
</dbReference>
<dbReference type="Gene3D" id="3.40.50.300">
    <property type="entry name" value="P-loop containing nucleotide triphosphate hydrolases"/>
    <property type="match status" value="2"/>
</dbReference>
<keyword evidence="5" id="KW-0677">Repeat</keyword>
<evidence type="ECO:0000256" key="1">
    <source>
        <dbReference type="ARBA" id="ARBA00004202"/>
    </source>
</evidence>
<dbReference type="GO" id="GO:0016887">
    <property type="term" value="F:ATP hydrolysis activity"/>
    <property type="evidence" value="ECO:0007669"/>
    <property type="project" value="InterPro"/>
</dbReference>
<dbReference type="CDD" id="cd03215">
    <property type="entry name" value="ABC_Carb_Monos_II"/>
    <property type="match status" value="1"/>
</dbReference>
<dbReference type="CDD" id="cd03216">
    <property type="entry name" value="ABC_Carb_Monos_I"/>
    <property type="match status" value="1"/>
</dbReference>
<keyword evidence="7 11" id="KW-0067">ATP-binding</keyword>
<dbReference type="PANTHER" id="PTHR43790">
    <property type="entry name" value="CARBOHYDRATE TRANSPORT ATP-BINDING PROTEIN MG119-RELATED"/>
    <property type="match status" value="1"/>
</dbReference>
<proteinExistence type="predicted"/>
<evidence type="ECO:0000313" key="12">
    <source>
        <dbReference type="Proteomes" id="UP000823631"/>
    </source>
</evidence>
<evidence type="ECO:0000256" key="5">
    <source>
        <dbReference type="ARBA" id="ARBA00022737"/>
    </source>
</evidence>
<dbReference type="PROSITE" id="PS50893">
    <property type="entry name" value="ABC_TRANSPORTER_2"/>
    <property type="match status" value="2"/>
</dbReference>
<evidence type="ECO:0000256" key="9">
    <source>
        <dbReference type="ARBA" id="ARBA00023136"/>
    </source>
</evidence>
<accession>A0A9D9DD15</accession>
<name>A0A9D9DD15_9GAMM</name>
<dbReference type="Pfam" id="PF00005">
    <property type="entry name" value="ABC_tran"/>
    <property type="match status" value="2"/>
</dbReference>
<dbReference type="InterPro" id="IPR003439">
    <property type="entry name" value="ABC_transporter-like_ATP-bd"/>
</dbReference>
<protein>
    <submittedName>
        <fullName evidence="11">Sugar ABC transporter ATP-binding protein</fullName>
    </submittedName>
</protein>
<evidence type="ECO:0000256" key="7">
    <source>
        <dbReference type="ARBA" id="ARBA00022840"/>
    </source>
</evidence>
<keyword evidence="2" id="KW-0813">Transport</keyword>
<dbReference type="SMART" id="SM00382">
    <property type="entry name" value="AAA"/>
    <property type="match status" value="2"/>
</dbReference>
<evidence type="ECO:0000256" key="4">
    <source>
        <dbReference type="ARBA" id="ARBA00022597"/>
    </source>
</evidence>
<reference evidence="11" key="2">
    <citation type="journal article" date="2021" name="PeerJ">
        <title>Extensive microbial diversity within the chicken gut microbiome revealed by metagenomics and culture.</title>
        <authorList>
            <person name="Gilroy R."/>
            <person name="Ravi A."/>
            <person name="Getino M."/>
            <person name="Pursley I."/>
            <person name="Horton D.L."/>
            <person name="Alikhan N.F."/>
            <person name="Baker D."/>
            <person name="Gharbi K."/>
            <person name="Hall N."/>
            <person name="Watson M."/>
            <person name="Adriaenssens E.M."/>
            <person name="Foster-Nyarko E."/>
            <person name="Jarju S."/>
            <person name="Secka A."/>
            <person name="Antonio M."/>
            <person name="Oren A."/>
            <person name="Chaudhuri R.R."/>
            <person name="La Ragione R."/>
            <person name="Hildebrand F."/>
            <person name="Pallen M.J."/>
        </authorList>
    </citation>
    <scope>NUCLEOTIDE SEQUENCE</scope>
    <source>
        <strain evidence="11">17213</strain>
    </source>
</reference>
<dbReference type="Proteomes" id="UP000823631">
    <property type="component" value="Unassembled WGS sequence"/>
</dbReference>
<keyword evidence="8" id="KW-1278">Translocase</keyword>
<keyword evidence="9" id="KW-0472">Membrane</keyword>
<dbReference type="InterPro" id="IPR050107">
    <property type="entry name" value="ABC_carbohydrate_import_ATPase"/>
</dbReference>
<evidence type="ECO:0000256" key="3">
    <source>
        <dbReference type="ARBA" id="ARBA00022475"/>
    </source>
</evidence>
<comment type="caution">
    <text evidence="11">The sequence shown here is derived from an EMBL/GenBank/DDBJ whole genome shotgun (WGS) entry which is preliminary data.</text>
</comment>
<dbReference type="AlphaFoldDB" id="A0A9D9DD15"/>
<keyword evidence="4" id="KW-0762">Sugar transport</keyword>
<dbReference type="EMBL" id="JADINH010000150">
    <property type="protein sequence ID" value="MBO8416133.1"/>
    <property type="molecule type" value="Genomic_DNA"/>
</dbReference>
<dbReference type="InterPro" id="IPR003593">
    <property type="entry name" value="AAA+_ATPase"/>
</dbReference>
<gene>
    <name evidence="11" type="ORF">IAB19_07135</name>
</gene>
<keyword evidence="3" id="KW-1003">Cell membrane</keyword>
<evidence type="ECO:0000256" key="6">
    <source>
        <dbReference type="ARBA" id="ARBA00022741"/>
    </source>
</evidence>
<feature type="domain" description="ABC transporter" evidence="10">
    <location>
        <begin position="4"/>
        <end position="240"/>
    </location>
</feature>
<evidence type="ECO:0000313" key="11">
    <source>
        <dbReference type="EMBL" id="MBO8416133.1"/>
    </source>
</evidence>
<evidence type="ECO:0000256" key="8">
    <source>
        <dbReference type="ARBA" id="ARBA00022967"/>
    </source>
</evidence>
<evidence type="ECO:0000256" key="2">
    <source>
        <dbReference type="ARBA" id="ARBA00022448"/>
    </source>
</evidence>
<reference evidence="11" key="1">
    <citation type="submission" date="2020-10" db="EMBL/GenBank/DDBJ databases">
        <authorList>
            <person name="Gilroy R."/>
        </authorList>
    </citation>
    <scope>NUCLEOTIDE SEQUENCE</scope>
    <source>
        <strain evidence="11">17213</strain>
    </source>
</reference>
<comment type="subcellular location">
    <subcellularLocation>
        <location evidence="1">Cell membrane</location>
        <topology evidence="1">Peripheral membrane protein</topology>
    </subcellularLocation>
</comment>
<keyword evidence="6" id="KW-0547">Nucleotide-binding</keyword>
<dbReference type="GO" id="GO:0005886">
    <property type="term" value="C:plasma membrane"/>
    <property type="evidence" value="ECO:0007669"/>
    <property type="project" value="UniProtKB-SubCell"/>
</dbReference>
<dbReference type="PANTHER" id="PTHR43790:SF3">
    <property type="entry name" value="D-ALLOSE IMPORT ATP-BINDING PROTEIN ALSA-RELATED"/>
    <property type="match status" value="1"/>
</dbReference>
<feature type="domain" description="ABC transporter" evidence="10">
    <location>
        <begin position="250"/>
        <end position="493"/>
    </location>
</feature>
<sequence>MPLLSMHQISKAFNGVTVLDQVELEVERGEVHALLGENGAGKSTLMNILTGTIPLDSGSIEFDGRPLVRPTIRKTEELGIAFVHQELNLFNDLKVFENIFICKELSGFLGHLKKKEMISRCEELFSRLGVEIDPTALVADLKPSDKQLLEISKALFFKARLLILDEPTTALNTEEVEHLFSIVGGLKAQGISFIFISHKMPEIFAYSDRYTVFRNGRFIASGKIADTSPEEVTSLMVGHNAALTSMYQPRELGEVVLKADHVSGPGFHDVSFELRRGEIVGMTGLQGCGSSEFLQSLFGAAERTEGTVSVHGTNLAPSSIHAAMQAGVGFLPANRKENSVIPDQNILENMYISEHTLSALHFHIHNKEELARYHKFHELLNIKAASEKLPVTSLSGGNQQKIFIARWLNTKAQVLLFDNPTQGIDVGAKDEIYRLILKLASEGQSIVVNTLEIPELMKVADRCLVFCDGTIASHLSHDEIEEHKIMLYSTGALKQKGSEDWVNVNLKSANVNHSRSAADNSIDQEKEAFHG</sequence>
<organism evidence="11 12">
    <name type="scientific">Candidatus Avisuccinivibrio stercorigallinarum</name>
    <dbReference type="NCBI Taxonomy" id="2840704"/>
    <lineage>
        <taxon>Bacteria</taxon>
        <taxon>Pseudomonadati</taxon>
        <taxon>Pseudomonadota</taxon>
        <taxon>Gammaproteobacteria</taxon>
        <taxon>Aeromonadales</taxon>
        <taxon>Succinivibrionaceae</taxon>
        <taxon>Succinivibrionaceae incertae sedis</taxon>
        <taxon>Candidatus Avisuccinivibrio</taxon>
    </lineage>
</organism>
<dbReference type="InterPro" id="IPR017871">
    <property type="entry name" value="ABC_transporter-like_CS"/>
</dbReference>
<dbReference type="FunFam" id="3.40.50.300:FF:000127">
    <property type="entry name" value="Ribose import ATP-binding protein RbsA"/>
    <property type="match status" value="1"/>
</dbReference>
<dbReference type="InterPro" id="IPR027417">
    <property type="entry name" value="P-loop_NTPase"/>
</dbReference>